<dbReference type="SMART" id="SM00213">
    <property type="entry name" value="UBQ"/>
    <property type="match status" value="1"/>
</dbReference>
<evidence type="ECO:0000313" key="4">
    <source>
        <dbReference type="EMBL" id="KAJ7076388.1"/>
    </source>
</evidence>
<dbReference type="Proteomes" id="UP001222325">
    <property type="component" value="Unassembled WGS sequence"/>
</dbReference>
<dbReference type="PANTHER" id="PTHR47795">
    <property type="entry name" value="UBIQUITIN AND WLM DOMAIN-CONTAINING METALLOPROTEASE SPCC1442.07C"/>
    <property type="match status" value="1"/>
</dbReference>
<evidence type="ECO:0000256" key="1">
    <source>
        <dbReference type="SAM" id="MobiDB-lite"/>
    </source>
</evidence>
<dbReference type="InterPro" id="IPR000626">
    <property type="entry name" value="Ubiquitin-like_dom"/>
</dbReference>
<gene>
    <name evidence="4" type="ORF">B0H15DRAFT_864383</name>
</gene>
<protein>
    <submittedName>
        <fullName evidence="4">WLM-domain-containing protein</fullName>
    </submittedName>
</protein>
<dbReference type="PROSITE" id="PS50053">
    <property type="entry name" value="UBIQUITIN_2"/>
    <property type="match status" value="1"/>
</dbReference>
<dbReference type="Pfam" id="PF08325">
    <property type="entry name" value="WLM"/>
    <property type="match status" value="1"/>
</dbReference>
<keyword evidence="5" id="KW-1185">Reference proteome</keyword>
<evidence type="ECO:0000259" key="3">
    <source>
        <dbReference type="PROSITE" id="PS51397"/>
    </source>
</evidence>
<sequence length="324" mass="36611">MTEPISLFVSHRGVQHRLSVSLNSTLAELNATLEELTTVPPSLQKLLYKNSVKGPHDPAMTLQEVGLKDSTKVQMVGSTLRELDGLQAKEAEEKRRDRILRERVLKAPVKVRSTATASMSDHLYLFHELIPLPHLPRPDSALTVLRRLANDKAIRHIMHLHKFSVSVLTELDPRERPELLGENMNRGQEIRLRLRTDSYDGFRVYSQVRRTLCHELAHNVFGPHDNDFKELNSQLNREVAEFERATAAGTHRLQAGDMYEPEALEDDALTSHVLGGSSRSRNSSEPDSVDERRRRMLEAALNRLHMEEEELEGSCGTAGPAKTT</sequence>
<dbReference type="PROSITE" id="PS51397">
    <property type="entry name" value="WLM"/>
    <property type="match status" value="1"/>
</dbReference>
<dbReference type="Gene3D" id="3.10.20.90">
    <property type="entry name" value="Phosphatidylinositol 3-kinase Catalytic Subunit, Chain A, domain 1"/>
    <property type="match status" value="1"/>
</dbReference>
<dbReference type="GO" id="GO:0070628">
    <property type="term" value="F:proteasome binding"/>
    <property type="evidence" value="ECO:0007669"/>
    <property type="project" value="TreeGrafter"/>
</dbReference>
<dbReference type="PANTHER" id="PTHR47795:SF1">
    <property type="entry name" value="DNA-DEPENDENT METALLOPROTEASE WSS1 HOMOLOG 2"/>
    <property type="match status" value="1"/>
</dbReference>
<dbReference type="InterPro" id="IPR013536">
    <property type="entry name" value="WLM_dom"/>
</dbReference>
<feature type="domain" description="Ubiquitin-like" evidence="2">
    <location>
        <begin position="5"/>
        <end position="76"/>
    </location>
</feature>
<proteinExistence type="predicted"/>
<comment type="caution">
    <text evidence="4">The sequence shown here is derived from an EMBL/GenBank/DDBJ whole genome shotgun (WGS) entry which is preliminary data.</text>
</comment>
<name>A0AAD6TS31_9AGAR</name>
<dbReference type="EMBL" id="JARJCN010000082">
    <property type="protein sequence ID" value="KAJ7076388.1"/>
    <property type="molecule type" value="Genomic_DNA"/>
</dbReference>
<dbReference type="Pfam" id="PF00240">
    <property type="entry name" value="ubiquitin"/>
    <property type="match status" value="1"/>
</dbReference>
<reference evidence="4" key="1">
    <citation type="submission" date="2023-03" db="EMBL/GenBank/DDBJ databases">
        <title>Massive genome expansion in bonnet fungi (Mycena s.s.) driven by repeated elements and novel gene families across ecological guilds.</title>
        <authorList>
            <consortium name="Lawrence Berkeley National Laboratory"/>
            <person name="Harder C.B."/>
            <person name="Miyauchi S."/>
            <person name="Viragh M."/>
            <person name="Kuo A."/>
            <person name="Thoen E."/>
            <person name="Andreopoulos B."/>
            <person name="Lu D."/>
            <person name="Skrede I."/>
            <person name="Drula E."/>
            <person name="Henrissat B."/>
            <person name="Morin E."/>
            <person name="Kohler A."/>
            <person name="Barry K."/>
            <person name="LaButti K."/>
            <person name="Morin E."/>
            <person name="Salamov A."/>
            <person name="Lipzen A."/>
            <person name="Mereny Z."/>
            <person name="Hegedus B."/>
            <person name="Baldrian P."/>
            <person name="Stursova M."/>
            <person name="Weitz H."/>
            <person name="Taylor A."/>
            <person name="Grigoriev I.V."/>
            <person name="Nagy L.G."/>
            <person name="Martin F."/>
            <person name="Kauserud H."/>
        </authorList>
    </citation>
    <scope>NUCLEOTIDE SEQUENCE</scope>
    <source>
        <strain evidence="4">CBHHK173m</strain>
    </source>
</reference>
<feature type="region of interest" description="Disordered" evidence="1">
    <location>
        <begin position="272"/>
        <end position="324"/>
    </location>
</feature>
<evidence type="ECO:0000259" key="2">
    <source>
        <dbReference type="PROSITE" id="PS50053"/>
    </source>
</evidence>
<accession>A0AAD6TS31</accession>
<dbReference type="SUPFAM" id="SSF54236">
    <property type="entry name" value="Ubiquitin-like"/>
    <property type="match status" value="1"/>
</dbReference>
<feature type="domain" description="WLM" evidence="3">
    <location>
        <begin position="117"/>
        <end position="305"/>
    </location>
</feature>
<dbReference type="AlphaFoldDB" id="A0AAD6TS31"/>
<organism evidence="4 5">
    <name type="scientific">Mycena belliarum</name>
    <dbReference type="NCBI Taxonomy" id="1033014"/>
    <lineage>
        <taxon>Eukaryota</taxon>
        <taxon>Fungi</taxon>
        <taxon>Dikarya</taxon>
        <taxon>Basidiomycota</taxon>
        <taxon>Agaricomycotina</taxon>
        <taxon>Agaricomycetes</taxon>
        <taxon>Agaricomycetidae</taxon>
        <taxon>Agaricales</taxon>
        <taxon>Marasmiineae</taxon>
        <taxon>Mycenaceae</taxon>
        <taxon>Mycena</taxon>
    </lineage>
</organism>
<evidence type="ECO:0000313" key="5">
    <source>
        <dbReference type="Proteomes" id="UP001222325"/>
    </source>
</evidence>
<dbReference type="InterPro" id="IPR029071">
    <property type="entry name" value="Ubiquitin-like_domsf"/>
</dbReference>